<dbReference type="EMBL" id="PGCL01000009">
    <property type="protein sequence ID" value="TAJ43258.1"/>
    <property type="molecule type" value="Genomic_DNA"/>
</dbReference>
<dbReference type="InterPro" id="IPR010001">
    <property type="entry name" value="BofA"/>
</dbReference>
<feature type="transmembrane region" description="Helical" evidence="1">
    <location>
        <begin position="28"/>
        <end position="48"/>
    </location>
</feature>
<accession>A0A483CKB3</accession>
<name>A0A483CKB3_9EURY</name>
<keyword evidence="3" id="KW-1185">Reference proteome</keyword>
<dbReference type="Proteomes" id="UP000292580">
    <property type="component" value="Unassembled WGS sequence"/>
</dbReference>
<gene>
    <name evidence="2" type="ORF">CUJ86_11490</name>
</gene>
<feature type="transmembrane region" description="Helical" evidence="1">
    <location>
        <begin position="60"/>
        <end position="83"/>
    </location>
</feature>
<sequence length="87" mass="9134">MFGSLLGIVIAILVAVLIYHFLKKAVYLVINAVVGVVILFLINALGIMHLLGKPDVPIDLITILISALGGIIGVVIVVLLHLIGVSL</sequence>
<dbReference type="Pfam" id="PF07441">
    <property type="entry name" value="BofA"/>
    <property type="match status" value="1"/>
</dbReference>
<organism evidence="2 3">
    <name type="scientific">Methanofollis fontis</name>
    <dbReference type="NCBI Taxonomy" id="2052832"/>
    <lineage>
        <taxon>Archaea</taxon>
        <taxon>Methanobacteriati</taxon>
        <taxon>Methanobacteriota</taxon>
        <taxon>Stenosarchaea group</taxon>
        <taxon>Methanomicrobia</taxon>
        <taxon>Methanomicrobiales</taxon>
        <taxon>Methanomicrobiaceae</taxon>
        <taxon>Methanofollis</taxon>
    </lineage>
</organism>
<comment type="caution">
    <text evidence="2">The sequence shown here is derived from an EMBL/GenBank/DDBJ whole genome shotgun (WGS) entry which is preliminary data.</text>
</comment>
<proteinExistence type="predicted"/>
<feature type="transmembrane region" description="Helical" evidence="1">
    <location>
        <begin position="5"/>
        <end position="22"/>
    </location>
</feature>
<protein>
    <submittedName>
        <fullName evidence="2">SigmaK-factor processing regulatory BofA</fullName>
    </submittedName>
</protein>
<reference evidence="2 3" key="1">
    <citation type="submission" date="2017-11" db="EMBL/GenBank/DDBJ databases">
        <title>Isolation and Characterization of Methanofollis Species from Methane Seep Offshore SW Taiwan.</title>
        <authorList>
            <person name="Teng N.-H."/>
            <person name="Lai M.-C."/>
            <person name="Chen S.-C."/>
        </authorList>
    </citation>
    <scope>NUCLEOTIDE SEQUENCE [LARGE SCALE GENOMIC DNA]</scope>
    <source>
        <strain evidence="2 3">FWC-SCC2</strain>
    </source>
</reference>
<evidence type="ECO:0000256" key="1">
    <source>
        <dbReference type="SAM" id="Phobius"/>
    </source>
</evidence>
<dbReference type="RefSeq" id="WP_130647718.1">
    <property type="nucleotide sequence ID" value="NZ_PGCL01000009.1"/>
</dbReference>
<keyword evidence="1" id="KW-0812">Transmembrane</keyword>
<keyword evidence="1" id="KW-0472">Membrane</keyword>
<evidence type="ECO:0000313" key="3">
    <source>
        <dbReference type="Proteomes" id="UP000292580"/>
    </source>
</evidence>
<dbReference type="AlphaFoldDB" id="A0A483CKB3"/>
<evidence type="ECO:0000313" key="2">
    <source>
        <dbReference type="EMBL" id="TAJ43258.1"/>
    </source>
</evidence>
<keyword evidence="1" id="KW-1133">Transmembrane helix</keyword>